<sequence>MREQAEDFLLSNADKIKSFNSDMSTLDKLDKLDKLENEGMDEGRNEGMDYKMDEKEHNKTQQANQKAKQPAQTPPPPSSSPQNSASDVAFDDMISRMSSEVDLSTSVDLSSEIPLTLNPTTSPYTSSPPKCCDDCNEDPLETSPTSMLASLEGALEGALEGVYSDGSDLPLQGDSEVLKMAALAGYLAAGCEDGTVKVFEARHNFRLTYTRTCFVSEGAKIRGGGGYEVLRVAWGKDEEDDGGRRLYAGTASGLVEVIKCGGGGGEEGGRDFEVIGVLDSTIDEEGNVTDPKDEVAPQVYGLVEVGYGRVAVGTDDQVTVWNANTGARIMGLNFRRIGGKKAGGGRNPNGLVYVFGMDWSSEREELCVSLSDGTIRVVGMDGTVRSVVCLPGVEAGGTGVRWEGGGEAIVSTFTTGHVVKWSAGVETHTPLHCSGVFGVTPGCYGTSPFPPTTHPDSSAIILSYGADGTIYAFNGMAEGGEPMAYTKGRGGEIYDVETWEDQGDGGVWIAVAGRGTGKNVEMYKIKGE</sequence>
<dbReference type="InterPro" id="IPR015943">
    <property type="entry name" value="WD40/YVTN_repeat-like_dom_sf"/>
</dbReference>
<keyword evidence="3" id="KW-1185">Reference proteome</keyword>
<evidence type="ECO:0000313" key="3">
    <source>
        <dbReference type="Proteomes" id="UP001165065"/>
    </source>
</evidence>
<dbReference type="SUPFAM" id="SSF101908">
    <property type="entry name" value="Putative isomerase YbhE"/>
    <property type="match status" value="1"/>
</dbReference>
<feature type="region of interest" description="Disordered" evidence="1">
    <location>
        <begin position="20"/>
        <end position="86"/>
    </location>
</feature>
<evidence type="ECO:0000313" key="2">
    <source>
        <dbReference type="EMBL" id="GMI45954.1"/>
    </source>
</evidence>
<feature type="compositionally biased region" description="Basic and acidic residues" evidence="1">
    <location>
        <begin position="25"/>
        <end position="59"/>
    </location>
</feature>
<evidence type="ECO:0000256" key="1">
    <source>
        <dbReference type="SAM" id="MobiDB-lite"/>
    </source>
</evidence>
<organism evidence="2 3">
    <name type="scientific">Triparma columacea</name>
    <dbReference type="NCBI Taxonomy" id="722753"/>
    <lineage>
        <taxon>Eukaryota</taxon>
        <taxon>Sar</taxon>
        <taxon>Stramenopiles</taxon>
        <taxon>Ochrophyta</taxon>
        <taxon>Bolidophyceae</taxon>
        <taxon>Parmales</taxon>
        <taxon>Triparmaceae</taxon>
        <taxon>Triparma</taxon>
    </lineage>
</organism>
<comment type="caution">
    <text evidence="2">The sequence shown here is derived from an EMBL/GenBank/DDBJ whole genome shotgun (WGS) entry which is preliminary data.</text>
</comment>
<protein>
    <submittedName>
        <fullName evidence="2">Uncharacterized protein</fullName>
    </submittedName>
</protein>
<reference evidence="3" key="1">
    <citation type="journal article" date="2023" name="Commun. Biol.">
        <title>Genome analysis of Parmales, the sister group of diatoms, reveals the evolutionary specialization of diatoms from phago-mixotrophs to photoautotrophs.</title>
        <authorList>
            <person name="Ban H."/>
            <person name="Sato S."/>
            <person name="Yoshikawa S."/>
            <person name="Yamada K."/>
            <person name="Nakamura Y."/>
            <person name="Ichinomiya M."/>
            <person name="Sato N."/>
            <person name="Blanc-Mathieu R."/>
            <person name="Endo H."/>
            <person name="Kuwata A."/>
            <person name="Ogata H."/>
        </authorList>
    </citation>
    <scope>NUCLEOTIDE SEQUENCE [LARGE SCALE GENOMIC DNA]</scope>
</reference>
<dbReference type="Gene3D" id="2.130.10.10">
    <property type="entry name" value="YVTN repeat-like/Quinoprotein amine dehydrogenase"/>
    <property type="match status" value="1"/>
</dbReference>
<dbReference type="EMBL" id="BRYA01000273">
    <property type="protein sequence ID" value="GMI45954.1"/>
    <property type="molecule type" value="Genomic_DNA"/>
</dbReference>
<dbReference type="AlphaFoldDB" id="A0A9W7LCY3"/>
<accession>A0A9W7LCY3</accession>
<feature type="compositionally biased region" description="Low complexity" evidence="1">
    <location>
        <begin position="60"/>
        <end position="71"/>
    </location>
</feature>
<name>A0A9W7LCY3_9STRA</name>
<gene>
    <name evidence="2" type="ORF">TrCOL_g661</name>
</gene>
<proteinExistence type="predicted"/>
<dbReference type="Proteomes" id="UP001165065">
    <property type="component" value="Unassembled WGS sequence"/>
</dbReference>